<evidence type="ECO:0000313" key="3">
    <source>
        <dbReference type="Proteomes" id="UP001501072"/>
    </source>
</evidence>
<keyword evidence="3" id="KW-1185">Reference proteome</keyword>
<gene>
    <name evidence="2" type="ORF">GCM10009564_27760</name>
</gene>
<dbReference type="EMBL" id="BAAAHU010000025">
    <property type="protein sequence ID" value="GAA1010253.1"/>
    <property type="molecule type" value="Genomic_DNA"/>
</dbReference>
<organism evidence="2 3">
    <name type="scientific">Streptomyces thermogriseus</name>
    <dbReference type="NCBI Taxonomy" id="75292"/>
    <lineage>
        <taxon>Bacteria</taxon>
        <taxon>Bacillati</taxon>
        <taxon>Actinomycetota</taxon>
        <taxon>Actinomycetes</taxon>
        <taxon>Kitasatosporales</taxon>
        <taxon>Streptomycetaceae</taxon>
        <taxon>Streptomyces</taxon>
    </lineage>
</organism>
<comment type="caution">
    <text evidence="2">The sequence shown here is derived from an EMBL/GenBank/DDBJ whole genome shotgun (WGS) entry which is preliminary data.</text>
</comment>
<dbReference type="Proteomes" id="UP001501072">
    <property type="component" value="Unassembled WGS sequence"/>
</dbReference>
<protein>
    <recommendedName>
        <fullName evidence="4">Secreted protein</fullName>
    </recommendedName>
</protein>
<accession>A0ABP4DK70</accession>
<name>A0ABP4DK70_9ACTN</name>
<evidence type="ECO:0000313" key="2">
    <source>
        <dbReference type="EMBL" id="GAA1010253.1"/>
    </source>
</evidence>
<feature type="compositionally biased region" description="Low complexity" evidence="1">
    <location>
        <begin position="63"/>
        <end position="92"/>
    </location>
</feature>
<evidence type="ECO:0000256" key="1">
    <source>
        <dbReference type="SAM" id="MobiDB-lite"/>
    </source>
</evidence>
<reference evidence="3" key="1">
    <citation type="journal article" date="2019" name="Int. J. Syst. Evol. Microbiol.">
        <title>The Global Catalogue of Microorganisms (GCM) 10K type strain sequencing project: providing services to taxonomists for standard genome sequencing and annotation.</title>
        <authorList>
            <consortium name="The Broad Institute Genomics Platform"/>
            <consortium name="The Broad Institute Genome Sequencing Center for Infectious Disease"/>
            <person name="Wu L."/>
            <person name="Ma J."/>
        </authorList>
    </citation>
    <scope>NUCLEOTIDE SEQUENCE [LARGE SCALE GENOMIC DNA]</scope>
    <source>
        <strain evidence="3">JCM 11269</strain>
    </source>
</reference>
<evidence type="ECO:0008006" key="4">
    <source>
        <dbReference type="Google" id="ProtNLM"/>
    </source>
</evidence>
<proteinExistence type="predicted"/>
<sequence length="245" mass="25694">MGSFHTASVPPYEKCAVRELPLPLALTARLSPVVVLACAGWALASGPFASESAAEPKAAQQQTRETGSPSSPESSAPSATAAPKTYTTAPEPCTSLDKKTITSLVPGAKTAGKEIPSTDSTVRRTCSWNALKGFDYRWLDVSFEIMDSDEAAQKSYRQRTADKSGGGAVPGLGDEAYSVVNLTTEDKQETREGAVLVRTANAIVSVTYNGSDFETKKAPSTDEINKGAIKAAKEAVATLASSRKS</sequence>
<feature type="region of interest" description="Disordered" evidence="1">
    <location>
        <begin position="52"/>
        <end position="98"/>
    </location>
</feature>